<sequence length="88" mass="8992">MISSHVSVTTCEGGGRLEPGAEQTISQTSRMRPSMNSGGMTVVPTVRRRSFRMADIGGRATGKATTAAAAPAVAAAPSVDLMAVFVIV</sequence>
<reference evidence="2 3" key="1">
    <citation type="submission" date="2016-07" db="EMBL/GenBank/DDBJ databases">
        <title>Draft Genome Sequence of Methylobrevis pamukkalensis PK2.</title>
        <authorList>
            <person name="Vasilenko O.V."/>
            <person name="Doronina N.V."/>
            <person name="Shmareva M.N."/>
            <person name="Tarlachkov S.V."/>
            <person name="Mustakhimov I."/>
            <person name="Trotsenko Y.A."/>
        </authorList>
    </citation>
    <scope>NUCLEOTIDE SEQUENCE [LARGE SCALE GENOMIC DNA]</scope>
    <source>
        <strain evidence="2 3">PK2</strain>
    </source>
</reference>
<organism evidence="2 3">
    <name type="scientific">Methylobrevis pamukkalensis</name>
    <dbReference type="NCBI Taxonomy" id="1439726"/>
    <lineage>
        <taxon>Bacteria</taxon>
        <taxon>Pseudomonadati</taxon>
        <taxon>Pseudomonadota</taxon>
        <taxon>Alphaproteobacteria</taxon>
        <taxon>Hyphomicrobiales</taxon>
        <taxon>Pleomorphomonadaceae</taxon>
        <taxon>Methylobrevis</taxon>
    </lineage>
</organism>
<dbReference type="EMBL" id="MCRJ01000038">
    <property type="protein sequence ID" value="ODN70804.1"/>
    <property type="molecule type" value="Genomic_DNA"/>
</dbReference>
<dbReference type="AlphaFoldDB" id="A0A1E3H3E4"/>
<evidence type="ECO:0000313" key="2">
    <source>
        <dbReference type="EMBL" id="ODN70804.1"/>
    </source>
</evidence>
<feature type="region of interest" description="Disordered" evidence="1">
    <location>
        <begin position="1"/>
        <end position="41"/>
    </location>
</feature>
<dbReference type="Proteomes" id="UP000094622">
    <property type="component" value="Unassembled WGS sequence"/>
</dbReference>
<gene>
    <name evidence="2" type="ORF">A6302_01851</name>
</gene>
<evidence type="ECO:0000256" key="1">
    <source>
        <dbReference type="SAM" id="MobiDB-lite"/>
    </source>
</evidence>
<comment type="caution">
    <text evidence="2">The sequence shown here is derived from an EMBL/GenBank/DDBJ whole genome shotgun (WGS) entry which is preliminary data.</text>
</comment>
<evidence type="ECO:0000313" key="3">
    <source>
        <dbReference type="Proteomes" id="UP000094622"/>
    </source>
</evidence>
<keyword evidence="3" id="KW-1185">Reference proteome</keyword>
<protein>
    <submittedName>
        <fullName evidence="2">Uncharacterized protein</fullName>
    </submittedName>
</protein>
<feature type="compositionally biased region" description="Polar residues" evidence="1">
    <location>
        <begin position="1"/>
        <end position="10"/>
    </location>
</feature>
<name>A0A1E3H3E4_9HYPH</name>
<feature type="compositionally biased region" description="Polar residues" evidence="1">
    <location>
        <begin position="23"/>
        <end position="39"/>
    </location>
</feature>
<proteinExistence type="predicted"/>
<accession>A0A1E3H3E4</accession>